<gene>
    <name evidence="12" type="ORF">PSYICH_LOCUS5861</name>
</gene>
<evidence type="ECO:0000259" key="10">
    <source>
        <dbReference type="PROSITE" id="PS50893"/>
    </source>
</evidence>
<feature type="transmembrane region" description="Helical" evidence="9">
    <location>
        <begin position="772"/>
        <end position="792"/>
    </location>
</feature>
<dbReference type="FunFam" id="3.40.50.300:FF:000482">
    <property type="entry name" value="Multidrug resistance-associated protein member 4"/>
    <property type="match status" value="1"/>
</dbReference>
<dbReference type="PROSITE" id="PS00211">
    <property type="entry name" value="ABC_TRANSPORTER_1"/>
    <property type="match status" value="2"/>
</dbReference>
<evidence type="ECO:0000256" key="9">
    <source>
        <dbReference type="SAM" id="Phobius"/>
    </source>
</evidence>
<feature type="transmembrane region" description="Helical" evidence="9">
    <location>
        <begin position="233"/>
        <end position="251"/>
    </location>
</feature>
<evidence type="ECO:0000256" key="3">
    <source>
        <dbReference type="ARBA" id="ARBA00022692"/>
    </source>
</evidence>
<dbReference type="EMBL" id="OV651830">
    <property type="protein sequence ID" value="CAH1105161.1"/>
    <property type="molecule type" value="Genomic_DNA"/>
</dbReference>
<dbReference type="InterPro" id="IPR036640">
    <property type="entry name" value="ABC1_TM_sf"/>
</dbReference>
<keyword evidence="6 9" id="KW-1133">Transmembrane helix</keyword>
<organism evidence="12 13">
    <name type="scientific">Psylliodes chrysocephalus</name>
    <dbReference type="NCBI Taxonomy" id="3402493"/>
    <lineage>
        <taxon>Eukaryota</taxon>
        <taxon>Metazoa</taxon>
        <taxon>Ecdysozoa</taxon>
        <taxon>Arthropoda</taxon>
        <taxon>Hexapoda</taxon>
        <taxon>Insecta</taxon>
        <taxon>Pterygota</taxon>
        <taxon>Neoptera</taxon>
        <taxon>Endopterygota</taxon>
        <taxon>Coleoptera</taxon>
        <taxon>Polyphaga</taxon>
        <taxon>Cucujiformia</taxon>
        <taxon>Chrysomeloidea</taxon>
        <taxon>Chrysomelidae</taxon>
        <taxon>Galerucinae</taxon>
        <taxon>Alticini</taxon>
        <taxon>Psylliodes</taxon>
    </lineage>
</organism>
<dbReference type="InterPro" id="IPR003593">
    <property type="entry name" value="AAA+_ATPase"/>
</dbReference>
<dbReference type="PANTHER" id="PTHR24223:SF448">
    <property type="entry name" value="FI20146P1-RELATED"/>
    <property type="match status" value="1"/>
</dbReference>
<comment type="subcellular location">
    <subcellularLocation>
        <location evidence="1">Membrane</location>
        <topology evidence="1">Multi-pass membrane protein</topology>
    </subcellularLocation>
</comment>
<feature type="transmembrane region" description="Helical" evidence="9">
    <location>
        <begin position="870"/>
        <end position="889"/>
    </location>
</feature>
<feature type="compositionally biased region" description="Acidic residues" evidence="8">
    <location>
        <begin position="671"/>
        <end position="680"/>
    </location>
</feature>
<evidence type="ECO:0008006" key="14">
    <source>
        <dbReference type="Google" id="ProtNLM"/>
    </source>
</evidence>
<reference evidence="12" key="1">
    <citation type="submission" date="2022-01" db="EMBL/GenBank/DDBJ databases">
        <authorList>
            <person name="King R."/>
        </authorList>
    </citation>
    <scope>NUCLEOTIDE SEQUENCE</scope>
</reference>
<keyword evidence="5" id="KW-0067">ATP-binding</keyword>
<dbReference type="Gene3D" id="1.20.1560.10">
    <property type="entry name" value="ABC transporter type 1, transmembrane domain"/>
    <property type="match status" value="2"/>
</dbReference>
<feature type="domain" description="ABC transmembrane type-1" evidence="11">
    <location>
        <begin position="99"/>
        <end position="367"/>
    </location>
</feature>
<dbReference type="InterPro" id="IPR027417">
    <property type="entry name" value="P-loop_NTPase"/>
</dbReference>
<proteinExistence type="predicted"/>
<evidence type="ECO:0000259" key="11">
    <source>
        <dbReference type="PROSITE" id="PS50929"/>
    </source>
</evidence>
<dbReference type="CDD" id="cd18579">
    <property type="entry name" value="ABC_6TM_ABCC_D1"/>
    <property type="match status" value="1"/>
</dbReference>
<dbReference type="FunFam" id="3.40.50.300:FF:000163">
    <property type="entry name" value="Multidrug resistance-associated protein member 4"/>
    <property type="match status" value="1"/>
</dbReference>
<keyword evidence="4" id="KW-0547">Nucleotide-binding</keyword>
<feature type="domain" description="ABC transporter" evidence="10">
    <location>
        <begin position="1047"/>
        <end position="1280"/>
    </location>
</feature>
<dbReference type="GO" id="GO:0016020">
    <property type="term" value="C:membrane"/>
    <property type="evidence" value="ECO:0007669"/>
    <property type="project" value="UniProtKB-SubCell"/>
</dbReference>
<dbReference type="PROSITE" id="PS50929">
    <property type="entry name" value="ABC_TM1F"/>
    <property type="match status" value="2"/>
</dbReference>
<feature type="region of interest" description="Disordered" evidence="8">
    <location>
        <begin position="654"/>
        <end position="687"/>
    </location>
</feature>
<dbReference type="GO" id="GO:0016887">
    <property type="term" value="F:ATP hydrolysis activity"/>
    <property type="evidence" value="ECO:0007669"/>
    <property type="project" value="InterPro"/>
</dbReference>
<evidence type="ECO:0000256" key="4">
    <source>
        <dbReference type="ARBA" id="ARBA00022741"/>
    </source>
</evidence>
<evidence type="ECO:0000256" key="8">
    <source>
        <dbReference type="SAM" id="MobiDB-lite"/>
    </source>
</evidence>
<keyword evidence="7 9" id="KW-0472">Membrane</keyword>
<dbReference type="Proteomes" id="UP001153636">
    <property type="component" value="Chromosome 18"/>
</dbReference>
<dbReference type="CDD" id="cd03244">
    <property type="entry name" value="ABCC_MRP_domain2"/>
    <property type="match status" value="1"/>
</dbReference>
<feature type="domain" description="ABC transporter" evidence="10">
    <location>
        <begin position="423"/>
        <end position="646"/>
    </location>
</feature>
<evidence type="ECO:0000256" key="2">
    <source>
        <dbReference type="ARBA" id="ARBA00022448"/>
    </source>
</evidence>
<dbReference type="SMART" id="SM00382">
    <property type="entry name" value="AAA"/>
    <property type="match status" value="2"/>
</dbReference>
<evidence type="ECO:0000256" key="1">
    <source>
        <dbReference type="ARBA" id="ARBA00004141"/>
    </source>
</evidence>
<evidence type="ECO:0000313" key="12">
    <source>
        <dbReference type="EMBL" id="CAH1105161.1"/>
    </source>
</evidence>
<dbReference type="PROSITE" id="PS50893">
    <property type="entry name" value="ABC_TRANSPORTER_2"/>
    <property type="match status" value="2"/>
</dbReference>
<dbReference type="GO" id="GO:0140359">
    <property type="term" value="F:ABC-type transporter activity"/>
    <property type="evidence" value="ECO:0007669"/>
    <property type="project" value="InterPro"/>
</dbReference>
<evidence type="ECO:0000313" key="13">
    <source>
        <dbReference type="Proteomes" id="UP001153636"/>
    </source>
</evidence>
<dbReference type="InterPro" id="IPR050173">
    <property type="entry name" value="ABC_transporter_C-like"/>
</dbReference>
<feature type="transmembrane region" description="Helical" evidence="9">
    <location>
        <begin position="955"/>
        <end position="976"/>
    </location>
</feature>
<dbReference type="Gene3D" id="3.40.50.300">
    <property type="entry name" value="P-loop containing nucleotide triphosphate hydrolases"/>
    <property type="match status" value="2"/>
</dbReference>
<dbReference type="FunFam" id="1.20.1560.10:FF:000014">
    <property type="entry name" value="Multidrug resistance-associated protein member 4"/>
    <property type="match status" value="1"/>
</dbReference>
<dbReference type="CDD" id="cd03250">
    <property type="entry name" value="ABCC_MRP_domain1"/>
    <property type="match status" value="1"/>
</dbReference>
<name>A0A9P0CVS0_9CUCU</name>
<dbReference type="InterPro" id="IPR011527">
    <property type="entry name" value="ABC1_TM_dom"/>
</dbReference>
<evidence type="ECO:0000256" key="7">
    <source>
        <dbReference type="ARBA" id="ARBA00023136"/>
    </source>
</evidence>
<dbReference type="InterPro" id="IPR017871">
    <property type="entry name" value="ABC_transporter-like_CS"/>
</dbReference>
<dbReference type="SUPFAM" id="SSF52540">
    <property type="entry name" value="P-loop containing nucleoside triphosphate hydrolases"/>
    <property type="match status" value="2"/>
</dbReference>
<dbReference type="Pfam" id="PF00005">
    <property type="entry name" value="ABC_tran"/>
    <property type="match status" value="2"/>
</dbReference>
<dbReference type="SUPFAM" id="SSF90123">
    <property type="entry name" value="ABC transporter transmembrane region"/>
    <property type="match status" value="2"/>
</dbReference>
<feature type="transmembrane region" description="Helical" evidence="9">
    <location>
        <begin position="843"/>
        <end position="864"/>
    </location>
</feature>
<keyword evidence="2" id="KW-0813">Transport</keyword>
<evidence type="ECO:0000256" key="6">
    <source>
        <dbReference type="ARBA" id="ARBA00022989"/>
    </source>
</evidence>
<keyword evidence="13" id="KW-1185">Reference proteome</keyword>
<dbReference type="GO" id="GO:0005524">
    <property type="term" value="F:ATP binding"/>
    <property type="evidence" value="ECO:0007669"/>
    <property type="project" value="UniProtKB-KW"/>
</dbReference>
<dbReference type="InterPro" id="IPR044746">
    <property type="entry name" value="ABCC_6TM_D1"/>
</dbReference>
<dbReference type="OrthoDB" id="6500128at2759"/>
<sequence>MEENRINEKLKKAHPLQRTNFFSRLFFCWLPPYLFKGLRRNIDEDDMYLTSNAQKSVNLGRRLEDAWNKELKKEKPSLMWALFKVFRCEILVYAVYNTVADFIKIMQPILISQLVTYIQSNKRGEYQQEIYICASLLILASLFLVVGLHHYQMLVMTMGMKVRVAACALIYRKALKLNKTALAETTIGQMVNLLSNDVGRFEYSCQLMHTLWLAPLETIVVMVMLYFYVGPTGLVGCAFLLLFIPFQIYVAKLTSKFRLKTALRTDERVRLMNEIIAGVQVIKMYTWEKPFAKLVEIVRKREVTAIGHMSNIRAIMMSCTMTLSRIAIFLCVLTYVFTGNTLTASYAFTITSFYSFLRQTVTMFFPQAITQFAETRVSVTRIQKFMMYPELIKEDEDSNYNNITISSNGNSKLSITEKQEISIKLKHVAVKWIKSSTENNLQNINFEAHSNQLVALVGPVGGGKSTLLHVILKELEPIFGSVSVSGSISYASQEPWVFGGSIRQNILFGQEYNEKRYQEVISVCALERDFSLLPHGDRTLVGERGATLSGGQRARINLARAVYKESDIYLLDDPLSAVDTHVGKQLYRSCIAGYLKNKCVILVTHQLQYLRTANCIYLLVDGVVRASGTYQTLKNSENAFTNLLESSKEDEKKDILRRMSRSESIQSQMNEYDEAEDEGAIEQQKEERASGSVSKKVYVSYLKAAGHWTKTLALSLLFIFTQTFASLTDIFLTTWVNTEQLRNETNFNNTMNSNTTSTQHFLLRLLNRDNTLIIYSCLVLLTVSFAITRSLSFFRFCLSASTRLHNAMFGKIVFSPMLFFNTNPSGRILNRFSKDIGSLDETLPICIVDTVGIGLIAAGITLTIGTVNPWILIPAAILMIIFYYIRKLFLTSSRNIKRVEAVARSPIYTHLSASLQGLTTIRAFRAEEILSKEFDNFQDAYTSAYYMFLTANRGFGFWLDMHCLVLIIFVVISILFIQGESFGGNVGLSLTQAVALSGMVQWGMRQWSELENQMTSVERVQEYADLPVEPDVHKRDPPSNWPSLGNVKFENVSLKYAEDGEYVLKNLNFEIQPKEKIGIVGRTGAGKSSLIQAVFRLAQIEGSIFVDGIDSKDVQLRILRSKISIIPQEPVLFSGTLRKNLDPFDEYRDEILWDALDEVELKHAVNELSAGLDSKMAEGGSNFSVGQRQLVCLARAIVRNNKILVLDEATANVDPLTDAIIQNTIREKFENCTVLTIAHRLHTIMDSDKVLVMDAGQAVEFDHPHVLLQKKGVFHSLVRQTGSVMAASLQAIAAENFEKNPH</sequence>
<keyword evidence="3 9" id="KW-0812">Transmembrane</keyword>
<dbReference type="PANTHER" id="PTHR24223">
    <property type="entry name" value="ATP-BINDING CASSETTE SUB-FAMILY C"/>
    <property type="match status" value="1"/>
</dbReference>
<evidence type="ECO:0000256" key="5">
    <source>
        <dbReference type="ARBA" id="ARBA00022840"/>
    </source>
</evidence>
<feature type="transmembrane region" description="Helical" evidence="9">
    <location>
        <begin position="130"/>
        <end position="148"/>
    </location>
</feature>
<feature type="transmembrane region" description="Helical" evidence="9">
    <location>
        <begin position="326"/>
        <end position="348"/>
    </location>
</feature>
<protein>
    <recommendedName>
        <fullName evidence="14">Multidrug resistance-associated protein lethal(2)03659</fullName>
    </recommendedName>
</protein>
<dbReference type="InterPro" id="IPR003439">
    <property type="entry name" value="ABC_transporter-like_ATP-bd"/>
</dbReference>
<accession>A0A9P0CVS0</accession>
<feature type="domain" description="ABC transmembrane type-1" evidence="11">
    <location>
        <begin position="712"/>
        <end position="1012"/>
    </location>
</feature>
<dbReference type="Pfam" id="PF00664">
    <property type="entry name" value="ABC_membrane"/>
    <property type="match status" value="2"/>
</dbReference>
<dbReference type="FunFam" id="1.20.1560.10:FF:000026">
    <property type="entry name" value="Multidrug resistance-associated protein lethal(2)03659"/>
    <property type="match status" value="1"/>
</dbReference>